<feature type="active site" description="Charge relay system" evidence="12 13">
    <location>
        <position position="153"/>
    </location>
</feature>
<dbReference type="InterPro" id="IPR015500">
    <property type="entry name" value="Peptidase_S8_subtilisin-rel"/>
</dbReference>
<dbReference type="Gene3D" id="3.40.50.200">
    <property type="entry name" value="Peptidase S8/S53 domain"/>
    <property type="match status" value="1"/>
</dbReference>
<dbReference type="InterPro" id="IPR036852">
    <property type="entry name" value="Peptidase_S8/S53_dom_sf"/>
</dbReference>
<evidence type="ECO:0000256" key="14">
    <source>
        <dbReference type="RuleBase" id="RU003355"/>
    </source>
</evidence>
<keyword evidence="10" id="KW-1015">Disulfide bond</keyword>
<dbReference type="GO" id="GO:0004252">
    <property type="term" value="F:serine-type endopeptidase activity"/>
    <property type="evidence" value="ECO:0007669"/>
    <property type="project" value="UniProtKB-UniRule"/>
</dbReference>
<feature type="domain" description="P/Homo B" evidence="17">
    <location>
        <begin position="443"/>
        <end position="576"/>
    </location>
</feature>
<dbReference type="OrthoDB" id="300641at2759"/>
<dbReference type="Gene3D" id="2.10.220.10">
    <property type="entry name" value="Hormone Receptor, Insulin-like Growth Factor Receptor 1, Chain A, domain 2"/>
    <property type="match status" value="1"/>
</dbReference>
<dbReference type="GO" id="GO:0008104">
    <property type="term" value="P:intracellular protein localization"/>
    <property type="evidence" value="ECO:0007669"/>
    <property type="project" value="UniProtKB-ARBA"/>
</dbReference>
<dbReference type="STRING" id="283909.R7UF05"/>
<keyword evidence="9" id="KW-0865">Zymogen</keyword>
<organism evidence="18">
    <name type="scientific">Capitella teleta</name>
    <name type="common">Polychaete worm</name>
    <dbReference type="NCBI Taxonomy" id="283909"/>
    <lineage>
        <taxon>Eukaryota</taxon>
        <taxon>Metazoa</taxon>
        <taxon>Spiralia</taxon>
        <taxon>Lophotrochozoa</taxon>
        <taxon>Annelida</taxon>
        <taxon>Polychaeta</taxon>
        <taxon>Sedentaria</taxon>
        <taxon>Scolecida</taxon>
        <taxon>Capitellidae</taxon>
        <taxon>Capitella</taxon>
    </lineage>
</organism>
<dbReference type="GO" id="GO:0016486">
    <property type="term" value="P:peptide hormone processing"/>
    <property type="evidence" value="ECO:0007669"/>
    <property type="project" value="TreeGrafter"/>
</dbReference>
<evidence type="ECO:0000256" key="3">
    <source>
        <dbReference type="ARBA" id="ARBA00022670"/>
    </source>
</evidence>
<keyword evidence="3 13" id="KW-0645">Protease</keyword>
<dbReference type="FunFam" id="3.30.70.850:FF:000001">
    <property type="entry name" value="Proprotein convertase subtilisin/kexin type 5"/>
    <property type="match status" value="1"/>
</dbReference>
<feature type="region of interest" description="Disordered" evidence="15">
    <location>
        <begin position="159"/>
        <end position="182"/>
    </location>
</feature>
<evidence type="ECO:0000313" key="19">
    <source>
        <dbReference type="EnsemblMetazoa" id="CapteP177803"/>
    </source>
</evidence>
<dbReference type="Proteomes" id="UP000014760">
    <property type="component" value="Unassembled WGS sequence"/>
</dbReference>
<evidence type="ECO:0000256" key="1">
    <source>
        <dbReference type="ARBA" id="ARBA00001913"/>
    </source>
</evidence>
<dbReference type="PROSITE" id="PS51829">
    <property type="entry name" value="P_HOMO_B"/>
    <property type="match status" value="1"/>
</dbReference>
<dbReference type="GO" id="GO:0000139">
    <property type="term" value="C:Golgi membrane"/>
    <property type="evidence" value="ECO:0007669"/>
    <property type="project" value="TreeGrafter"/>
</dbReference>
<comment type="subcellular location">
    <subcellularLocation>
        <location evidence="2">Membrane</location>
    </subcellularLocation>
</comment>
<dbReference type="InterPro" id="IPR023828">
    <property type="entry name" value="Peptidase_S8_Ser-AS"/>
</dbReference>
<dbReference type="FunFam" id="2.60.120.260:FF:000006">
    <property type="entry name" value="Proprotein convertase subtilisin/kexin type 5"/>
    <property type="match status" value="1"/>
</dbReference>
<dbReference type="Gene3D" id="3.30.70.850">
    <property type="entry name" value="Peptidase S8, pro-domain"/>
    <property type="match status" value="1"/>
</dbReference>
<evidence type="ECO:0000256" key="7">
    <source>
        <dbReference type="ARBA" id="ARBA00022825"/>
    </source>
</evidence>
<evidence type="ECO:0000256" key="11">
    <source>
        <dbReference type="ARBA" id="ARBA00023180"/>
    </source>
</evidence>
<gene>
    <name evidence="18" type="ORF">CAPTEDRAFT_177803</name>
</gene>
<feature type="active site" description="Charge relay system" evidence="12 13">
    <location>
        <position position="368"/>
    </location>
</feature>
<feature type="compositionally biased region" description="Basic and acidic residues" evidence="15">
    <location>
        <begin position="159"/>
        <end position="168"/>
    </location>
</feature>
<dbReference type="Pfam" id="PF01483">
    <property type="entry name" value="P_proprotein"/>
    <property type="match status" value="1"/>
</dbReference>
<dbReference type="SUPFAM" id="SSF57184">
    <property type="entry name" value="Growth factor receptor domain"/>
    <property type="match status" value="1"/>
</dbReference>
<dbReference type="PROSITE" id="PS00137">
    <property type="entry name" value="SUBTILASE_HIS"/>
    <property type="match status" value="1"/>
</dbReference>
<reference evidence="19" key="3">
    <citation type="submission" date="2015-06" db="UniProtKB">
        <authorList>
            <consortium name="EnsemblMetazoa"/>
        </authorList>
    </citation>
    <scope>IDENTIFICATION</scope>
</reference>
<evidence type="ECO:0000256" key="12">
    <source>
        <dbReference type="PIRSR" id="PIRSR615500-1"/>
    </source>
</evidence>
<evidence type="ECO:0000256" key="2">
    <source>
        <dbReference type="ARBA" id="ARBA00004370"/>
    </source>
</evidence>
<dbReference type="CDD" id="cd04059">
    <property type="entry name" value="Peptidases_S8_Protein_convertases_Kexins_Furin-like"/>
    <property type="match status" value="1"/>
</dbReference>
<accession>R7UF05</accession>
<dbReference type="AlphaFoldDB" id="R7UF05"/>
<keyword evidence="16" id="KW-1133">Transmembrane helix</keyword>
<evidence type="ECO:0000256" key="16">
    <source>
        <dbReference type="SAM" id="Phobius"/>
    </source>
</evidence>
<dbReference type="InterPro" id="IPR009030">
    <property type="entry name" value="Growth_fac_rcpt_cys_sf"/>
</dbReference>
<keyword evidence="7 13" id="KW-0720">Serine protease</keyword>
<dbReference type="PANTHER" id="PTHR42884">
    <property type="entry name" value="PROPROTEIN CONVERTASE SUBTILISIN/KEXIN-RELATED"/>
    <property type="match status" value="1"/>
</dbReference>
<evidence type="ECO:0000256" key="15">
    <source>
        <dbReference type="SAM" id="MobiDB-lite"/>
    </source>
</evidence>
<comment type="similarity">
    <text evidence="13 14">Belongs to the peptidase S8 family.</text>
</comment>
<evidence type="ECO:0000256" key="6">
    <source>
        <dbReference type="ARBA" id="ARBA00022801"/>
    </source>
</evidence>
<dbReference type="Gene3D" id="2.60.120.260">
    <property type="entry name" value="Galactose-binding domain-like"/>
    <property type="match status" value="1"/>
</dbReference>
<keyword evidence="6 13" id="KW-0378">Hydrolase</keyword>
<dbReference type="PANTHER" id="PTHR42884:SF3">
    <property type="entry name" value="FURIN-LIKE PROTEASE 1, ISOFORMS 1_1-X_2"/>
    <property type="match status" value="1"/>
</dbReference>
<dbReference type="InterPro" id="IPR034182">
    <property type="entry name" value="Kexin/furin"/>
</dbReference>
<feature type="active site" description="Charge relay system" evidence="12 13">
    <location>
        <position position="194"/>
    </location>
</feature>
<evidence type="ECO:0000256" key="13">
    <source>
        <dbReference type="PROSITE-ProRule" id="PRU01240"/>
    </source>
</evidence>
<evidence type="ECO:0000256" key="8">
    <source>
        <dbReference type="ARBA" id="ARBA00023136"/>
    </source>
</evidence>
<keyword evidence="20" id="KW-1185">Reference proteome</keyword>
<dbReference type="InterPro" id="IPR038466">
    <property type="entry name" value="S8_pro-domain_sf"/>
</dbReference>
<dbReference type="PROSITE" id="PS00136">
    <property type="entry name" value="SUBTILASE_ASP"/>
    <property type="match status" value="1"/>
</dbReference>
<dbReference type="EnsemblMetazoa" id="CapteT177803">
    <property type="protein sequence ID" value="CapteP177803"/>
    <property type="gene ID" value="CapteG177803"/>
</dbReference>
<dbReference type="GO" id="GO:0008038">
    <property type="term" value="P:neuron recognition"/>
    <property type="evidence" value="ECO:0007669"/>
    <property type="project" value="UniProtKB-ARBA"/>
</dbReference>
<dbReference type="HOGENOM" id="CLU_002976_4_0_1"/>
<dbReference type="InterPro" id="IPR032815">
    <property type="entry name" value="S8_pro-domain"/>
</dbReference>
<sequence length="787" mass="86817">MRCSICADETEEDEDSRARNSLAQEFGDGPVYTHNWAVHIEGGAPIAEDLAERHGFIYLGEIMPDYYNFRHNHVAKRSAEHSYHMHETLSQEPMVKWLEQQVAKRRVKRDKQFNDPKWPRMWYLRRGVNLDMNVMHAWEKGFTGKGVVVSILDDGIEKDHPDLKRNYDPEASYDVNSMDPDPQPRYDYSNENRHGTRCAGEVAAEAGNGICSVGVAYNASIGGVRMLDGDVTDAVEASSLGRNPQHIDIYSASWGPDDDGKTVDGPAALARKAFADGISKGRQGRGSIFVWASGNGGRSGDSCSCDGYTNSIYTLSISSATEHGYIPWYSEACSSTLASTYSSGSGNERQIVTTDLRKSCTELHTGTSASAPLAAGIIALALQANPSLTWRDMQHIVVMTARPANLKAEDWITNGMGRRVSHHFGFGLMDASAMVDKALNWTNVPEQHVCKLYSLPASKGILINGKVEVMLESDGCLGDYNNAVRYLEHVEAIVTLEASRRGEIEMFLTSPHGTRSTLLAKRSRDSSHDGFNNWAFMTTHNWGELSTGTWKLEVHNGLASSELKTWSLNLYGTATRPQEGSQHTHYNPEQEKCPSYEYWLNDFCYSRCPDGFYPANVSTSDNATSNSTSLLAVCLSCPEFCNSCNASSCLSCNNGYVLSNTSTCIVGHSSFEGHEHGLDTNDHRLVFVVIAVSVCFAALSLFILIFGILQVKDGECLRRKQHYIRASVKEDDSLDRMVIPNKDAINGLSAEMVAQRQGLLEDSDSANEFSADITDIETTKVVKVPKC</sequence>
<dbReference type="PROSITE" id="PS00138">
    <property type="entry name" value="SUBTILASE_SER"/>
    <property type="match status" value="1"/>
</dbReference>
<keyword evidence="4" id="KW-0165">Cleavage on pair of basic residues</keyword>
<proteinExistence type="inferred from homology"/>
<evidence type="ECO:0000313" key="18">
    <source>
        <dbReference type="EMBL" id="ELU02373.1"/>
    </source>
</evidence>
<feature type="transmembrane region" description="Helical" evidence="16">
    <location>
        <begin position="685"/>
        <end position="709"/>
    </location>
</feature>
<dbReference type="InterPro" id="IPR000209">
    <property type="entry name" value="Peptidase_S8/S53_dom"/>
</dbReference>
<evidence type="ECO:0000256" key="4">
    <source>
        <dbReference type="ARBA" id="ARBA00022685"/>
    </source>
</evidence>
<reference evidence="18 20" key="2">
    <citation type="journal article" date="2013" name="Nature">
        <title>Insights into bilaterian evolution from three spiralian genomes.</title>
        <authorList>
            <person name="Simakov O."/>
            <person name="Marletaz F."/>
            <person name="Cho S.J."/>
            <person name="Edsinger-Gonzales E."/>
            <person name="Havlak P."/>
            <person name="Hellsten U."/>
            <person name="Kuo D.H."/>
            <person name="Larsson T."/>
            <person name="Lv J."/>
            <person name="Arendt D."/>
            <person name="Savage R."/>
            <person name="Osoegawa K."/>
            <person name="de Jong P."/>
            <person name="Grimwood J."/>
            <person name="Chapman J.A."/>
            <person name="Shapiro H."/>
            <person name="Aerts A."/>
            <person name="Otillar R.P."/>
            <person name="Terry A.Y."/>
            <person name="Boore J.L."/>
            <person name="Grigoriev I.V."/>
            <person name="Lindberg D.R."/>
            <person name="Seaver E.C."/>
            <person name="Weisblat D.A."/>
            <person name="Putnam N.H."/>
            <person name="Rokhsar D.S."/>
        </authorList>
    </citation>
    <scope>NUCLEOTIDE SEQUENCE</scope>
    <source>
        <strain evidence="18 20">I ESC-2004</strain>
    </source>
</reference>
<keyword evidence="5" id="KW-0732">Signal</keyword>
<keyword evidence="8 16" id="KW-0472">Membrane</keyword>
<evidence type="ECO:0000256" key="5">
    <source>
        <dbReference type="ARBA" id="ARBA00022729"/>
    </source>
</evidence>
<dbReference type="EMBL" id="KB304125">
    <property type="protein sequence ID" value="ELU02373.1"/>
    <property type="molecule type" value="Genomic_DNA"/>
</dbReference>
<evidence type="ECO:0000256" key="9">
    <source>
        <dbReference type="ARBA" id="ARBA00023145"/>
    </source>
</evidence>
<keyword evidence="11" id="KW-0325">Glycoprotein</keyword>
<dbReference type="InterPro" id="IPR008979">
    <property type="entry name" value="Galactose-bd-like_sf"/>
</dbReference>
<dbReference type="EMBL" id="AMQN01008861">
    <property type="status" value="NOT_ANNOTATED_CDS"/>
    <property type="molecule type" value="Genomic_DNA"/>
</dbReference>
<dbReference type="OMA" id="LHHACTN"/>
<dbReference type="SUPFAM" id="SSF52743">
    <property type="entry name" value="Subtilisin-like"/>
    <property type="match status" value="1"/>
</dbReference>
<dbReference type="GO" id="GO:0005802">
    <property type="term" value="C:trans-Golgi network"/>
    <property type="evidence" value="ECO:0007669"/>
    <property type="project" value="TreeGrafter"/>
</dbReference>
<name>R7UF05_CAPTE</name>
<dbReference type="PRINTS" id="PR00723">
    <property type="entry name" value="SUBTILISIN"/>
</dbReference>
<dbReference type="SUPFAM" id="SSF54897">
    <property type="entry name" value="Protease propeptides/inhibitors"/>
    <property type="match status" value="1"/>
</dbReference>
<keyword evidence="16" id="KW-0812">Transmembrane</keyword>
<dbReference type="InterPro" id="IPR022398">
    <property type="entry name" value="Peptidase_S8_His-AS"/>
</dbReference>
<dbReference type="PROSITE" id="PS51892">
    <property type="entry name" value="SUBTILASE"/>
    <property type="match status" value="1"/>
</dbReference>
<dbReference type="FunFam" id="3.40.50.200:FF:000001">
    <property type="entry name" value="Furin 2, isoform B"/>
    <property type="match status" value="1"/>
</dbReference>
<evidence type="ECO:0000259" key="17">
    <source>
        <dbReference type="PROSITE" id="PS51829"/>
    </source>
</evidence>
<evidence type="ECO:0000313" key="20">
    <source>
        <dbReference type="Proteomes" id="UP000014760"/>
    </source>
</evidence>
<dbReference type="SUPFAM" id="SSF49785">
    <property type="entry name" value="Galactose-binding domain-like"/>
    <property type="match status" value="1"/>
</dbReference>
<dbReference type="InterPro" id="IPR002884">
    <property type="entry name" value="P_dom"/>
</dbReference>
<evidence type="ECO:0000256" key="10">
    <source>
        <dbReference type="ARBA" id="ARBA00023157"/>
    </source>
</evidence>
<dbReference type="Pfam" id="PF00082">
    <property type="entry name" value="Peptidase_S8"/>
    <property type="match status" value="1"/>
</dbReference>
<dbReference type="Pfam" id="PF16470">
    <property type="entry name" value="S8_pro-domain"/>
    <property type="match status" value="1"/>
</dbReference>
<protein>
    <recommendedName>
        <fullName evidence="17">P/Homo B domain-containing protein</fullName>
    </recommendedName>
</protein>
<comment type="cofactor">
    <cofactor evidence="1">
        <name>Ca(2+)</name>
        <dbReference type="ChEBI" id="CHEBI:29108"/>
    </cofactor>
</comment>
<reference evidence="20" key="1">
    <citation type="submission" date="2012-12" db="EMBL/GenBank/DDBJ databases">
        <authorList>
            <person name="Hellsten U."/>
            <person name="Grimwood J."/>
            <person name="Chapman J.A."/>
            <person name="Shapiro H."/>
            <person name="Aerts A."/>
            <person name="Otillar R.P."/>
            <person name="Terry A.Y."/>
            <person name="Boore J.L."/>
            <person name="Simakov O."/>
            <person name="Marletaz F."/>
            <person name="Cho S.-J."/>
            <person name="Edsinger-Gonzales E."/>
            <person name="Havlak P."/>
            <person name="Kuo D.-H."/>
            <person name="Larsson T."/>
            <person name="Lv J."/>
            <person name="Arendt D."/>
            <person name="Savage R."/>
            <person name="Osoegawa K."/>
            <person name="de Jong P."/>
            <person name="Lindberg D.R."/>
            <person name="Seaver E.C."/>
            <person name="Weisblat D.A."/>
            <person name="Putnam N.H."/>
            <person name="Grigoriev I.V."/>
            <person name="Rokhsar D.S."/>
        </authorList>
    </citation>
    <scope>NUCLEOTIDE SEQUENCE</scope>
    <source>
        <strain evidence="20">I ESC-2004</strain>
    </source>
</reference>
<dbReference type="InterPro" id="IPR023827">
    <property type="entry name" value="Peptidase_S8_Asp-AS"/>
</dbReference>